<comment type="similarity">
    <text evidence="11">Belongs to the Thz kinase family.</text>
</comment>
<sequence length="266" mass="27411">MITLESVVTDLDRLRAAKPLVTNITNYVVTNSTANALLAVGASPIMTHAVEEVEDLMGFSNALVINLGTVARTYLEAMPVAWAAANKNGVPVVLDPVGAGASRVRTEQPVMMLEKYQPAIIRGNASEIMTLAGESGGAKGVDSTHGADAAEMAARNLAAANKCTVVVSGEVDIVTDGERLVRIHGGSDMMPLVTGLGCTCSALCGAFAGVNPDGFEAAAHAMAVMNAAGAVAASKAQGPGTLQLHLYDTLYVLDAGMIEKNMRLES</sequence>
<evidence type="ECO:0000256" key="6">
    <source>
        <dbReference type="ARBA" id="ARBA00022741"/>
    </source>
</evidence>
<evidence type="ECO:0000256" key="3">
    <source>
        <dbReference type="ARBA" id="ARBA00004868"/>
    </source>
</evidence>
<dbReference type="AlphaFoldDB" id="A0A6N6MYC8"/>
<evidence type="ECO:0000256" key="7">
    <source>
        <dbReference type="ARBA" id="ARBA00022777"/>
    </source>
</evidence>
<feature type="binding site" evidence="11">
    <location>
        <position position="122"/>
    </location>
    <ligand>
        <name>ATP</name>
        <dbReference type="ChEBI" id="CHEBI:30616"/>
    </ligand>
</feature>
<evidence type="ECO:0000256" key="10">
    <source>
        <dbReference type="ARBA" id="ARBA00022977"/>
    </source>
</evidence>
<reference evidence="12 13" key="1">
    <citation type="journal article" date="2017" name="Int. J. Syst. Evol. Microbiol.">
        <title>Desulfovibrio senegalensis sp. nov., a mesophilic sulfate reducer isolated from marine sediment.</title>
        <authorList>
            <person name="Thioye A."/>
            <person name="Gam Z.B.A."/>
            <person name="Mbengue M."/>
            <person name="Cayol J.L."/>
            <person name="Joseph-Bartoli M."/>
            <person name="Toure-Kane C."/>
            <person name="Labat M."/>
        </authorList>
    </citation>
    <scope>NUCLEOTIDE SEQUENCE [LARGE SCALE GENOMIC DNA]</scope>
    <source>
        <strain evidence="12 13">DSM 101509</strain>
    </source>
</reference>
<dbReference type="GO" id="GO:0004417">
    <property type="term" value="F:hydroxyethylthiazole kinase activity"/>
    <property type="evidence" value="ECO:0007669"/>
    <property type="project" value="UniProtKB-UniRule"/>
</dbReference>
<keyword evidence="9 11" id="KW-0460">Magnesium</keyword>
<dbReference type="EMBL" id="WAIE01000007">
    <property type="protein sequence ID" value="KAB1440276.1"/>
    <property type="molecule type" value="Genomic_DNA"/>
</dbReference>
<keyword evidence="13" id="KW-1185">Reference proteome</keyword>
<dbReference type="InterPro" id="IPR029056">
    <property type="entry name" value="Ribokinase-like"/>
</dbReference>
<keyword evidence="6 11" id="KW-0547">Nucleotide-binding</keyword>
<dbReference type="GO" id="GO:0009229">
    <property type="term" value="P:thiamine diphosphate biosynthetic process"/>
    <property type="evidence" value="ECO:0007669"/>
    <property type="project" value="UniProtKB-UniRule"/>
</dbReference>
<comment type="function">
    <text evidence="11">Catalyzes the phosphorylation of the hydroxyl group of 4-methyl-5-beta-hydroxyethylthiazole (THZ).</text>
</comment>
<evidence type="ECO:0000256" key="5">
    <source>
        <dbReference type="ARBA" id="ARBA00022723"/>
    </source>
</evidence>
<dbReference type="UniPathway" id="UPA00060">
    <property type="reaction ID" value="UER00139"/>
</dbReference>
<keyword evidence="8 11" id="KW-0067">ATP-binding</keyword>
<keyword evidence="5 11" id="KW-0479">Metal-binding</keyword>
<accession>A0A6N6MYC8</accession>
<evidence type="ECO:0000256" key="11">
    <source>
        <dbReference type="HAMAP-Rule" id="MF_00228"/>
    </source>
</evidence>
<keyword evidence="7 11" id="KW-0418">Kinase</keyword>
<gene>
    <name evidence="11 12" type="primary">thiM</name>
    <name evidence="12" type="ORF">F8A88_13570</name>
</gene>
<dbReference type="CDD" id="cd01170">
    <property type="entry name" value="THZ_kinase"/>
    <property type="match status" value="1"/>
</dbReference>
<proteinExistence type="inferred from homology"/>
<evidence type="ECO:0000313" key="12">
    <source>
        <dbReference type="EMBL" id="KAB1440276.1"/>
    </source>
</evidence>
<dbReference type="GO" id="GO:0000287">
    <property type="term" value="F:magnesium ion binding"/>
    <property type="evidence" value="ECO:0007669"/>
    <property type="project" value="UniProtKB-UniRule"/>
</dbReference>
<name>A0A6N6MYC8_9BACT</name>
<comment type="cofactor">
    <cofactor evidence="2 11">
        <name>Mg(2+)</name>
        <dbReference type="ChEBI" id="CHEBI:18420"/>
    </cofactor>
</comment>
<dbReference type="PRINTS" id="PR01099">
    <property type="entry name" value="HYETHTZKNASE"/>
</dbReference>
<comment type="pathway">
    <text evidence="3 11">Cofactor biosynthesis; thiamine diphosphate biosynthesis; 4-methyl-5-(2-phosphoethyl)-thiazole from 5-(2-hydroxyethyl)-4-methylthiazole: step 1/1.</text>
</comment>
<evidence type="ECO:0000256" key="8">
    <source>
        <dbReference type="ARBA" id="ARBA00022840"/>
    </source>
</evidence>
<evidence type="ECO:0000313" key="13">
    <source>
        <dbReference type="Proteomes" id="UP000438699"/>
    </source>
</evidence>
<protein>
    <recommendedName>
        <fullName evidence="11">Hydroxyethylthiazole kinase</fullName>
        <ecNumber evidence="11">2.7.1.50</ecNumber>
    </recommendedName>
    <alternativeName>
        <fullName evidence="11">4-methyl-5-beta-hydroxyethylthiazole kinase</fullName>
        <shortName evidence="11">TH kinase</shortName>
        <shortName evidence="11">Thz kinase</shortName>
    </alternativeName>
</protein>
<dbReference type="InterPro" id="IPR000417">
    <property type="entry name" value="Hyethyz_kinase"/>
</dbReference>
<dbReference type="GO" id="GO:0005524">
    <property type="term" value="F:ATP binding"/>
    <property type="evidence" value="ECO:0007669"/>
    <property type="project" value="UniProtKB-UniRule"/>
</dbReference>
<dbReference type="GO" id="GO:0009228">
    <property type="term" value="P:thiamine biosynthetic process"/>
    <property type="evidence" value="ECO:0007669"/>
    <property type="project" value="UniProtKB-KW"/>
</dbReference>
<dbReference type="RefSeq" id="WP_151151717.1">
    <property type="nucleotide sequence ID" value="NZ_WAIE01000007.1"/>
</dbReference>
<evidence type="ECO:0000256" key="1">
    <source>
        <dbReference type="ARBA" id="ARBA00001771"/>
    </source>
</evidence>
<feature type="binding site" evidence="11">
    <location>
        <position position="46"/>
    </location>
    <ligand>
        <name>substrate</name>
    </ligand>
</feature>
<dbReference type="NCBIfam" id="NF006830">
    <property type="entry name" value="PRK09355.1"/>
    <property type="match status" value="1"/>
</dbReference>
<evidence type="ECO:0000256" key="2">
    <source>
        <dbReference type="ARBA" id="ARBA00001946"/>
    </source>
</evidence>
<dbReference type="EC" id="2.7.1.50" evidence="11"/>
<dbReference type="SUPFAM" id="SSF53613">
    <property type="entry name" value="Ribokinase-like"/>
    <property type="match status" value="1"/>
</dbReference>
<feature type="binding site" evidence="11">
    <location>
        <position position="168"/>
    </location>
    <ligand>
        <name>ATP</name>
        <dbReference type="ChEBI" id="CHEBI:30616"/>
    </ligand>
</feature>
<evidence type="ECO:0000256" key="9">
    <source>
        <dbReference type="ARBA" id="ARBA00022842"/>
    </source>
</evidence>
<dbReference type="Proteomes" id="UP000438699">
    <property type="component" value="Unassembled WGS sequence"/>
</dbReference>
<dbReference type="Pfam" id="PF02110">
    <property type="entry name" value="HK"/>
    <property type="match status" value="1"/>
</dbReference>
<keyword evidence="4 11" id="KW-0808">Transferase</keyword>
<dbReference type="PIRSF" id="PIRSF000513">
    <property type="entry name" value="Thz_kinase"/>
    <property type="match status" value="1"/>
</dbReference>
<dbReference type="HAMAP" id="MF_00228">
    <property type="entry name" value="Thz_kinase"/>
    <property type="match status" value="1"/>
</dbReference>
<dbReference type="Gene3D" id="3.40.1190.20">
    <property type="match status" value="1"/>
</dbReference>
<dbReference type="NCBIfam" id="TIGR00694">
    <property type="entry name" value="thiM"/>
    <property type="match status" value="1"/>
</dbReference>
<organism evidence="12 13">
    <name type="scientific">Pseudodesulfovibrio senegalensis</name>
    <dbReference type="NCBI Taxonomy" id="1721087"/>
    <lineage>
        <taxon>Bacteria</taxon>
        <taxon>Pseudomonadati</taxon>
        <taxon>Thermodesulfobacteriota</taxon>
        <taxon>Desulfovibrionia</taxon>
        <taxon>Desulfovibrionales</taxon>
        <taxon>Desulfovibrionaceae</taxon>
    </lineage>
</organism>
<comment type="caution">
    <text evidence="12">The sequence shown here is derived from an EMBL/GenBank/DDBJ whole genome shotgun (WGS) entry which is preliminary data.</text>
</comment>
<evidence type="ECO:0000256" key="4">
    <source>
        <dbReference type="ARBA" id="ARBA00022679"/>
    </source>
</evidence>
<feature type="binding site" evidence="11">
    <location>
        <position position="195"/>
    </location>
    <ligand>
        <name>substrate</name>
    </ligand>
</feature>
<dbReference type="OrthoDB" id="8909021at2"/>
<comment type="catalytic activity">
    <reaction evidence="1 11">
        <text>5-(2-hydroxyethyl)-4-methylthiazole + ATP = 4-methyl-5-(2-phosphooxyethyl)-thiazole + ADP + H(+)</text>
        <dbReference type="Rhea" id="RHEA:24212"/>
        <dbReference type="ChEBI" id="CHEBI:15378"/>
        <dbReference type="ChEBI" id="CHEBI:17957"/>
        <dbReference type="ChEBI" id="CHEBI:30616"/>
        <dbReference type="ChEBI" id="CHEBI:58296"/>
        <dbReference type="ChEBI" id="CHEBI:456216"/>
        <dbReference type="EC" id="2.7.1.50"/>
    </reaction>
</comment>
<keyword evidence="10 11" id="KW-0784">Thiamine biosynthesis</keyword>